<keyword evidence="1" id="KW-0732">Signal</keyword>
<dbReference type="Pfam" id="PF24486">
    <property type="entry name" value="DUF7583"/>
    <property type="match status" value="1"/>
</dbReference>
<evidence type="ECO:0000313" key="5">
    <source>
        <dbReference type="Proteomes" id="UP000046392"/>
    </source>
</evidence>
<evidence type="ECO:0000259" key="2">
    <source>
        <dbReference type="Pfam" id="PF24486"/>
    </source>
</evidence>
<feature type="chain" id="PRO_5005895117" evidence="1">
    <location>
        <begin position="22"/>
        <end position="443"/>
    </location>
</feature>
<dbReference type="WBParaSite" id="SPAL_0001146200.1">
    <property type="protein sequence ID" value="SPAL_0001146200.1"/>
    <property type="gene ID" value="SPAL_0001146200"/>
</dbReference>
<dbReference type="InterPro" id="IPR056007">
    <property type="entry name" value="DUF7585"/>
</dbReference>
<name>A0A0N5C0D3_STREA</name>
<evidence type="ECO:0000313" key="6">
    <source>
        <dbReference type="WBParaSite" id="SPAL_0001146200.1"/>
    </source>
</evidence>
<evidence type="ECO:0000259" key="4">
    <source>
        <dbReference type="Pfam" id="PF24490"/>
    </source>
</evidence>
<organism evidence="5 6">
    <name type="scientific">Strongyloides papillosus</name>
    <name type="common">Intestinal threadworm</name>
    <dbReference type="NCBI Taxonomy" id="174720"/>
    <lineage>
        <taxon>Eukaryota</taxon>
        <taxon>Metazoa</taxon>
        <taxon>Ecdysozoa</taxon>
        <taxon>Nematoda</taxon>
        <taxon>Chromadorea</taxon>
        <taxon>Rhabditida</taxon>
        <taxon>Tylenchina</taxon>
        <taxon>Panagrolaimomorpha</taxon>
        <taxon>Strongyloidoidea</taxon>
        <taxon>Strongyloididae</taxon>
        <taxon>Strongyloides</taxon>
    </lineage>
</organism>
<accession>A0A0N5C0D3</accession>
<sequence>MLVKFYLLGAALALMPLPIQPQEPYSQNLFHYVPLNIDKSVFPINFEVATNSDMVLVKCPGAGYRHKNDEDVFMNSNDVLKYKNFVPLNTSLFVWVPLLKKSSNSAQLNCGKIFIKSGENPWVHISWTYNVKWINSMSKNIKINLNNMDHPLPETPDECHDATGNLLIMSEDRENDTVVAVNPRNVKNPYANQLFYYFIKPEQNDERKIIEPCSIYRGFKDLPTINLPDYEVTYLSDKVAKVKENVLNKVYYIGSQEIKIKVNLKLNNDTQFYRCEEISLSKMRYTKNGLIDIKDSTIKINSSFFINVFDLVKLVYNHLDTTGDKEVSQIYYFGPALKNFTYGVDYIRYIHPSEGPNCAVNFMNVGYLEKVVYNGIEGNIDTLHSTDGIKGKFKKNLDFIFFEETNGCKINSKCKTYIRCIYKTLDGTITMPYIFDYSNRIVG</sequence>
<protein>
    <submittedName>
        <fullName evidence="6">ZP domain-containing protein</fullName>
    </submittedName>
</protein>
<keyword evidence="5" id="KW-1185">Reference proteome</keyword>
<feature type="domain" description="DUF7585" evidence="4">
    <location>
        <begin position="28"/>
        <end position="217"/>
    </location>
</feature>
<feature type="signal peptide" evidence="1">
    <location>
        <begin position="1"/>
        <end position="21"/>
    </location>
</feature>
<dbReference type="AlphaFoldDB" id="A0A0N5C0D3"/>
<dbReference type="STRING" id="174720.A0A0N5C0D3"/>
<dbReference type="Pfam" id="PF24488">
    <property type="entry name" value="DUF7584"/>
    <property type="match status" value="1"/>
</dbReference>
<evidence type="ECO:0000256" key="1">
    <source>
        <dbReference type="SAM" id="SignalP"/>
    </source>
</evidence>
<dbReference type="InterPro" id="IPR056006">
    <property type="entry name" value="DUF7584"/>
</dbReference>
<feature type="domain" description="DUF7584" evidence="3">
    <location>
        <begin position="223"/>
        <end position="333"/>
    </location>
</feature>
<feature type="domain" description="DUF7583" evidence="2">
    <location>
        <begin position="354"/>
        <end position="436"/>
    </location>
</feature>
<reference evidence="6" key="1">
    <citation type="submission" date="2017-02" db="UniProtKB">
        <authorList>
            <consortium name="WormBaseParasite"/>
        </authorList>
    </citation>
    <scope>IDENTIFICATION</scope>
</reference>
<proteinExistence type="predicted"/>
<dbReference type="InterPro" id="IPR056005">
    <property type="entry name" value="DUF7583"/>
</dbReference>
<dbReference type="Pfam" id="PF24490">
    <property type="entry name" value="DUF7585"/>
    <property type="match status" value="1"/>
</dbReference>
<evidence type="ECO:0000259" key="3">
    <source>
        <dbReference type="Pfam" id="PF24488"/>
    </source>
</evidence>
<dbReference type="Proteomes" id="UP000046392">
    <property type="component" value="Unplaced"/>
</dbReference>